<evidence type="ECO:0000256" key="10">
    <source>
        <dbReference type="SAM" id="Coils"/>
    </source>
</evidence>
<evidence type="ECO:0000256" key="1">
    <source>
        <dbReference type="ARBA" id="ARBA00004429"/>
    </source>
</evidence>
<feature type="transmembrane region" description="Helical" evidence="9">
    <location>
        <begin position="142"/>
        <end position="166"/>
    </location>
</feature>
<keyword evidence="10" id="KW-0175">Coiled coil</keyword>
<keyword evidence="6 9" id="KW-1133">Transmembrane helix</keyword>
<keyword evidence="4 9" id="KW-0997">Cell inner membrane</keyword>
<dbReference type="AlphaFoldDB" id="A0A1G8HTZ1"/>
<evidence type="ECO:0000256" key="9">
    <source>
        <dbReference type="RuleBase" id="RU369079"/>
    </source>
</evidence>
<dbReference type="PANTHER" id="PTHR35011:SF2">
    <property type="entry name" value="2,3-DIKETO-L-GULONATE TRAP TRANSPORTER SMALL PERMEASE PROTEIN YIAM"/>
    <property type="match status" value="1"/>
</dbReference>
<dbReference type="Proteomes" id="UP000198607">
    <property type="component" value="Unassembled WGS sequence"/>
</dbReference>
<evidence type="ECO:0000256" key="4">
    <source>
        <dbReference type="ARBA" id="ARBA00022519"/>
    </source>
</evidence>
<dbReference type="Pfam" id="PF04290">
    <property type="entry name" value="DctQ"/>
    <property type="match status" value="1"/>
</dbReference>
<sequence length="215" mass="23933">MTNNGADRLFAEGSGMAYLIDLYFRGLKFLVVFFIGSMVVLVLGNVILRYGFNSGITVSEELARWGFVWLTFTGAVIAMREHSHLGMDTVVSRLPVVGKKICFVLSHLIMIYCVYLFADGSWKQTVINLGVEAPASGLSSGFYYGVGLFFSLPAALILIHDLYLMLTGQLKEDQLIGVKESQEDLEEGELEELQREMERETKALAAHQHQKQGTP</sequence>
<comment type="function">
    <text evidence="9">Part of the tripartite ATP-independent periplasmic (TRAP) transport system.</text>
</comment>
<keyword evidence="13" id="KW-1185">Reference proteome</keyword>
<evidence type="ECO:0000256" key="2">
    <source>
        <dbReference type="ARBA" id="ARBA00022448"/>
    </source>
</evidence>
<keyword evidence="3" id="KW-1003">Cell membrane</keyword>
<keyword evidence="7 9" id="KW-0472">Membrane</keyword>
<evidence type="ECO:0000256" key="8">
    <source>
        <dbReference type="ARBA" id="ARBA00038436"/>
    </source>
</evidence>
<feature type="transmembrane region" description="Helical" evidence="9">
    <location>
        <begin position="62"/>
        <end position="80"/>
    </location>
</feature>
<dbReference type="STRING" id="83767.SAMN05660652_02844"/>
<dbReference type="InterPro" id="IPR055348">
    <property type="entry name" value="DctQ"/>
</dbReference>
<feature type="transmembrane region" description="Helical" evidence="9">
    <location>
        <begin position="29"/>
        <end position="50"/>
    </location>
</feature>
<evidence type="ECO:0000256" key="7">
    <source>
        <dbReference type="ARBA" id="ARBA00023136"/>
    </source>
</evidence>
<evidence type="ECO:0000256" key="3">
    <source>
        <dbReference type="ARBA" id="ARBA00022475"/>
    </source>
</evidence>
<evidence type="ECO:0000256" key="5">
    <source>
        <dbReference type="ARBA" id="ARBA00022692"/>
    </source>
</evidence>
<proteinExistence type="inferred from homology"/>
<dbReference type="GO" id="GO:0022857">
    <property type="term" value="F:transmembrane transporter activity"/>
    <property type="evidence" value="ECO:0007669"/>
    <property type="project" value="UniProtKB-UniRule"/>
</dbReference>
<name>A0A1G8HTZ1_9RHOO</name>
<keyword evidence="5 9" id="KW-0812">Transmembrane</keyword>
<comment type="subcellular location">
    <subcellularLocation>
        <location evidence="1 9">Cell inner membrane</location>
        <topology evidence="1 9">Multi-pass membrane protein</topology>
    </subcellularLocation>
</comment>
<evidence type="ECO:0000313" key="12">
    <source>
        <dbReference type="EMBL" id="SDI10012.1"/>
    </source>
</evidence>
<protein>
    <recommendedName>
        <fullName evidence="9">TRAP transporter small permease protein</fullName>
    </recommendedName>
</protein>
<gene>
    <name evidence="12" type="ORF">SAMN05660652_02844</name>
</gene>
<comment type="subunit">
    <text evidence="9">The complex comprises the extracytoplasmic solute receptor protein and the two transmembrane proteins.</text>
</comment>
<feature type="coiled-coil region" evidence="10">
    <location>
        <begin position="176"/>
        <end position="210"/>
    </location>
</feature>
<accession>A0A1G8HTZ1</accession>
<feature type="domain" description="Tripartite ATP-independent periplasmic transporters DctQ component" evidence="11">
    <location>
        <begin position="38"/>
        <end position="166"/>
    </location>
</feature>
<evidence type="ECO:0000313" key="13">
    <source>
        <dbReference type="Proteomes" id="UP000198607"/>
    </source>
</evidence>
<keyword evidence="2 9" id="KW-0813">Transport</keyword>
<dbReference type="EMBL" id="FNCY01000013">
    <property type="protein sequence ID" value="SDI10012.1"/>
    <property type="molecule type" value="Genomic_DNA"/>
</dbReference>
<evidence type="ECO:0000256" key="6">
    <source>
        <dbReference type="ARBA" id="ARBA00022989"/>
    </source>
</evidence>
<dbReference type="GO" id="GO:0005886">
    <property type="term" value="C:plasma membrane"/>
    <property type="evidence" value="ECO:0007669"/>
    <property type="project" value="UniProtKB-SubCell"/>
</dbReference>
<dbReference type="GO" id="GO:0015740">
    <property type="term" value="P:C4-dicarboxylate transport"/>
    <property type="evidence" value="ECO:0007669"/>
    <property type="project" value="TreeGrafter"/>
</dbReference>
<organism evidence="12 13">
    <name type="scientific">Propionivibrio dicarboxylicus</name>
    <dbReference type="NCBI Taxonomy" id="83767"/>
    <lineage>
        <taxon>Bacteria</taxon>
        <taxon>Pseudomonadati</taxon>
        <taxon>Pseudomonadota</taxon>
        <taxon>Betaproteobacteria</taxon>
        <taxon>Rhodocyclales</taxon>
        <taxon>Rhodocyclaceae</taxon>
        <taxon>Propionivibrio</taxon>
    </lineage>
</organism>
<comment type="similarity">
    <text evidence="8 9">Belongs to the TRAP transporter small permease family.</text>
</comment>
<feature type="transmembrane region" description="Helical" evidence="9">
    <location>
        <begin position="101"/>
        <end position="122"/>
    </location>
</feature>
<evidence type="ECO:0000259" key="11">
    <source>
        <dbReference type="Pfam" id="PF04290"/>
    </source>
</evidence>
<dbReference type="InterPro" id="IPR007387">
    <property type="entry name" value="TRAP_DctQ"/>
</dbReference>
<reference evidence="12 13" key="1">
    <citation type="submission" date="2016-10" db="EMBL/GenBank/DDBJ databases">
        <authorList>
            <person name="de Groot N.N."/>
        </authorList>
    </citation>
    <scope>NUCLEOTIDE SEQUENCE [LARGE SCALE GENOMIC DNA]</scope>
    <source>
        <strain evidence="12 13">DSM 5885</strain>
    </source>
</reference>
<dbReference type="PANTHER" id="PTHR35011">
    <property type="entry name" value="2,3-DIKETO-L-GULONATE TRAP TRANSPORTER SMALL PERMEASE PROTEIN YIAM"/>
    <property type="match status" value="1"/>
</dbReference>